<evidence type="ECO:0000313" key="3">
    <source>
        <dbReference type="Proteomes" id="UP000001307"/>
    </source>
</evidence>
<dbReference type="EMBL" id="FN653397">
    <property type="protein sequence ID" value="CBY14990.1"/>
    <property type="molecule type" value="Genomic_DNA"/>
</dbReference>
<protein>
    <submittedName>
        <fullName evidence="1">Uncharacterized protein</fullName>
    </submittedName>
</protein>
<dbReference type="Proteomes" id="UP000001307">
    <property type="component" value="Unassembled WGS sequence"/>
</dbReference>
<reference evidence="1" key="1">
    <citation type="journal article" date="2010" name="Science">
        <title>Plasticity of animal genome architecture unmasked by rapid evolution of a pelagic tunicate.</title>
        <authorList>
            <person name="Denoeud F."/>
            <person name="Henriet S."/>
            <person name="Mungpakdee S."/>
            <person name="Aury J.M."/>
            <person name="Da Silva C."/>
            <person name="Brinkmann H."/>
            <person name="Mikhaleva J."/>
            <person name="Olsen L.C."/>
            <person name="Jubin C."/>
            <person name="Canestro C."/>
            <person name="Bouquet J.M."/>
            <person name="Danks G."/>
            <person name="Poulain J."/>
            <person name="Campsteijn C."/>
            <person name="Adamski M."/>
            <person name="Cross I."/>
            <person name="Yadetie F."/>
            <person name="Muffato M."/>
            <person name="Louis A."/>
            <person name="Butcher S."/>
            <person name="Tsagkogeorga G."/>
            <person name="Konrad A."/>
            <person name="Singh S."/>
            <person name="Jensen M.F."/>
            <person name="Cong E.H."/>
            <person name="Eikeseth-Otteraa H."/>
            <person name="Noel B."/>
            <person name="Anthouard V."/>
            <person name="Porcel B.M."/>
            <person name="Kachouri-Lafond R."/>
            <person name="Nishino A."/>
            <person name="Ugolini M."/>
            <person name="Chourrout P."/>
            <person name="Nishida H."/>
            <person name="Aasland R."/>
            <person name="Huzurbazar S."/>
            <person name="Westhof E."/>
            <person name="Delsuc F."/>
            <person name="Lehrach H."/>
            <person name="Reinhardt R."/>
            <person name="Weissenbach J."/>
            <person name="Roy S.W."/>
            <person name="Artiguenave F."/>
            <person name="Postlethwait J.H."/>
            <person name="Manak J.R."/>
            <person name="Thompson E.M."/>
            <person name="Jaillon O."/>
            <person name="Du Pasquier L."/>
            <person name="Boudinot P."/>
            <person name="Liberles D.A."/>
            <person name="Volff J.N."/>
            <person name="Philippe H."/>
            <person name="Lenhard B."/>
            <person name="Roest Crollius H."/>
            <person name="Wincker P."/>
            <person name="Chourrout D."/>
        </authorList>
    </citation>
    <scope>NUCLEOTIDE SEQUENCE [LARGE SCALE GENOMIC DNA]</scope>
</reference>
<dbReference type="InParanoid" id="E4XZC8"/>
<organism evidence="1">
    <name type="scientific">Oikopleura dioica</name>
    <name type="common">Tunicate</name>
    <dbReference type="NCBI Taxonomy" id="34765"/>
    <lineage>
        <taxon>Eukaryota</taxon>
        <taxon>Metazoa</taxon>
        <taxon>Chordata</taxon>
        <taxon>Tunicata</taxon>
        <taxon>Appendicularia</taxon>
        <taxon>Copelata</taxon>
        <taxon>Oikopleuridae</taxon>
        <taxon>Oikopleura</taxon>
    </lineage>
</organism>
<accession>E4XZC8</accession>
<dbReference type="AlphaFoldDB" id="E4XZC8"/>
<dbReference type="EMBL" id="FN653418">
    <property type="protein sequence ID" value="CBY15086.1"/>
    <property type="molecule type" value="Genomic_DNA"/>
</dbReference>
<proteinExistence type="predicted"/>
<evidence type="ECO:0000313" key="1">
    <source>
        <dbReference type="EMBL" id="CBY14990.1"/>
    </source>
</evidence>
<sequence>MVTEKTSVSAGFEATYHAISKNSVPVKGNTRSNELELEIKTDRVNIPDSIQSSRLKRTTGS</sequence>
<gene>
    <name evidence="1" type="ORF">GSOID_T00010092001</name>
    <name evidence="2" type="ORF">GSOID_T00011975001</name>
</gene>
<name>E4XZC8_OIKDI</name>
<keyword evidence="3" id="KW-1185">Reference proteome</keyword>
<evidence type="ECO:0000313" key="2">
    <source>
        <dbReference type="EMBL" id="CBY15086.1"/>
    </source>
</evidence>